<feature type="non-terminal residue" evidence="1">
    <location>
        <position position="77"/>
    </location>
</feature>
<protein>
    <submittedName>
        <fullName evidence="1">Uncharacterized protein</fullName>
    </submittedName>
</protein>
<dbReference type="Proteomes" id="UP000023152">
    <property type="component" value="Unassembled WGS sequence"/>
</dbReference>
<evidence type="ECO:0000313" key="2">
    <source>
        <dbReference type="Proteomes" id="UP000023152"/>
    </source>
</evidence>
<proteinExistence type="predicted"/>
<name>X6MA81_RETFI</name>
<gene>
    <name evidence="1" type="ORF">RFI_26484</name>
</gene>
<keyword evidence="2" id="KW-1185">Reference proteome</keyword>
<reference evidence="1 2" key="1">
    <citation type="journal article" date="2013" name="Curr. Biol.">
        <title>The Genome of the Foraminiferan Reticulomyxa filosa.</title>
        <authorList>
            <person name="Glockner G."/>
            <person name="Hulsmann N."/>
            <person name="Schleicher M."/>
            <person name="Noegel A.A."/>
            <person name="Eichinger L."/>
            <person name="Gallinger C."/>
            <person name="Pawlowski J."/>
            <person name="Sierra R."/>
            <person name="Euteneuer U."/>
            <person name="Pillet L."/>
            <person name="Moustafa A."/>
            <person name="Platzer M."/>
            <person name="Groth M."/>
            <person name="Szafranski K."/>
            <person name="Schliwa M."/>
        </authorList>
    </citation>
    <scope>NUCLEOTIDE SEQUENCE [LARGE SCALE GENOMIC DNA]</scope>
</reference>
<comment type="caution">
    <text evidence="1">The sequence shown here is derived from an EMBL/GenBank/DDBJ whole genome shotgun (WGS) entry which is preliminary data.</text>
</comment>
<feature type="non-terminal residue" evidence="1">
    <location>
        <position position="1"/>
    </location>
</feature>
<dbReference type="EMBL" id="ASPP01023004">
    <property type="protein sequence ID" value="ETO10893.1"/>
    <property type="molecule type" value="Genomic_DNA"/>
</dbReference>
<accession>X6MA81</accession>
<evidence type="ECO:0000313" key="1">
    <source>
        <dbReference type="EMBL" id="ETO10893.1"/>
    </source>
</evidence>
<sequence>EKYKKLMKWWNEREQKDKIKIIEKCKTLSNEQFEVWLLNEHKWKNEITKDDIDSICFFIDAHLALITTNEDRKEENE</sequence>
<organism evidence="1 2">
    <name type="scientific">Reticulomyxa filosa</name>
    <dbReference type="NCBI Taxonomy" id="46433"/>
    <lineage>
        <taxon>Eukaryota</taxon>
        <taxon>Sar</taxon>
        <taxon>Rhizaria</taxon>
        <taxon>Retaria</taxon>
        <taxon>Foraminifera</taxon>
        <taxon>Monothalamids</taxon>
        <taxon>Reticulomyxidae</taxon>
        <taxon>Reticulomyxa</taxon>
    </lineage>
</organism>
<dbReference type="AlphaFoldDB" id="X6MA81"/>